<dbReference type="OrthoDB" id="9794725at2"/>
<evidence type="ECO:0000313" key="3">
    <source>
        <dbReference type="EMBL" id="SCL50354.1"/>
    </source>
</evidence>
<feature type="domain" description="SGNH hydrolase-type esterase" evidence="2">
    <location>
        <begin position="56"/>
        <end position="251"/>
    </location>
</feature>
<evidence type="ECO:0000259" key="2">
    <source>
        <dbReference type="Pfam" id="PF13472"/>
    </source>
</evidence>
<protein>
    <submittedName>
        <fullName evidence="3">Lysophospholipase L1</fullName>
    </submittedName>
</protein>
<dbReference type="RefSeq" id="WP_091117786.1">
    <property type="nucleotide sequence ID" value="NZ_FMHY01000002.1"/>
</dbReference>
<dbReference type="SUPFAM" id="SSF52266">
    <property type="entry name" value="SGNH hydrolase"/>
    <property type="match status" value="1"/>
</dbReference>
<evidence type="ECO:0000313" key="4">
    <source>
        <dbReference type="Proteomes" id="UP000199696"/>
    </source>
</evidence>
<dbReference type="PANTHER" id="PTHR30383">
    <property type="entry name" value="THIOESTERASE 1/PROTEASE 1/LYSOPHOSPHOLIPASE L1"/>
    <property type="match status" value="1"/>
</dbReference>
<dbReference type="InterPro" id="IPR036514">
    <property type="entry name" value="SGNH_hydro_sf"/>
</dbReference>
<accession>A0A1C6U8Q5</accession>
<dbReference type="PANTHER" id="PTHR30383:SF5">
    <property type="entry name" value="SGNH HYDROLASE-TYPE ESTERASE DOMAIN-CONTAINING PROTEIN"/>
    <property type="match status" value="1"/>
</dbReference>
<dbReference type="AlphaFoldDB" id="A0A1C6U8Q5"/>
<organism evidence="3 4">
    <name type="scientific">Micromonospora eburnea</name>
    <dbReference type="NCBI Taxonomy" id="227316"/>
    <lineage>
        <taxon>Bacteria</taxon>
        <taxon>Bacillati</taxon>
        <taxon>Actinomycetota</taxon>
        <taxon>Actinomycetes</taxon>
        <taxon>Micromonosporales</taxon>
        <taxon>Micromonosporaceae</taxon>
        <taxon>Micromonospora</taxon>
    </lineage>
</organism>
<dbReference type="InterPro" id="IPR051532">
    <property type="entry name" value="Ester_Hydrolysis_Enzymes"/>
</dbReference>
<gene>
    <name evidence="3" type="ORF">GA0070604_2110</name>
</gene>
<dbReference type="Pfam" id="PF13472">
    <property type="entry name" value="Lipase_GDSL_2"/>
    <property type="match status" value="1"/>
</dbReference>
<dbReference type="EMBL" id="FMHY01000002">
    <property type="protein sequence ID" value="SCL50354.1"/>
    <property type="molecule type" value="Genomic_DNA"/>
</dbReference>
<reference evidence="4" key="1">
    <citation type="submission" date="2016-06" db="EMBL/GenBank/DDBJ databases">
        <authorList>
            <person name="Varghese N."/>
            <person name="Submissions Spin"/>
        </authorList>
    </citation>
    <scope>NUCLEOTIDE SEQUENCE [LARGE SCALE GENOMIC DNA]</scope>
    <source>
        <strain evidence="4">DSM 44814</strain>
    </source>
</reference>
<dbReference type="GO" id="GO:0004622">
    <property type="term" value="F:phosphatidylcholine lysophospholipase activity"/>
    <property type="evidence" value="ECO:0007669"/>
    <property type="project" value="TreeGrafter"/>
</dbReference>
<proteinExistence type="predicted"/>
<feature type="region of interest" description="Disordered" evidence="1">
    <location>
        <begin position="39"/>
        <end position="58"/>
    </location>
</feature>
<dbReference type="Proteomes" id="UP000199696">
    <property type="component" value="Unassembled WGS sequence"/>
</dbReference>
<dbReference type="Gene3D" id="3.40.50.1110">
    <property type="entry name" value="SGNH hydrolase"/>
    <property type="match status" value="1"/>
</dbReference>
<keyword evidence="4" id="KW-1185">Reference proteome</keyword>
<evidence type="ECO:0000256" key="1">
    <source>
        <dbReference type="SAM" id="MobiDB-lite"/>
    </source>
</evidence>
<dbReference type="InterPro" id="IPR013830">
    <property type="entry name" value="SGNH_hydro"/>
</dbReference>
<name>A0A1C6U8Q5_9ACTN</name>
<sequence length="265" mass="28639">MKKRIIITLSLLLVGVLGAAGAVGYLAFVRPPANPPAEACADGRKPDARPTVVAAGSSSTQGTLGADWVAALRERPEYREYEFVNAGINGNTSTDLRQRVDTDIVACRPTAVTILIGGNDLRDGVPLDQYRDNLGAIVDRVKSRTGARIALMSLPPIGEDLDAELNQKLGAHNTVIKEIATRTQVDYLPVHERLADLLRQRGGDPAPYDFSFLLAFGAATQHYLFGQSWDEVARNGGRELHVDHIHLNDRGGAIITELAAQWLAT</sequence>
<dbReference type="STRING" id="227316.GA0070604_2110"/>